<evidence type="ECO:0000256" key="6">
    <source>
        <dbReference type="ARBA" id="ARBA00023289"/>
    </source>
</evidence>
<dbReference type="SMART" id="SM00175">
    <property type="entry name" value="RAB"/>
    <property type="match status" value="1"/>
</dbReference>
<proteinExistence type="inferred from homology"/>
<dbReference type="InterPro" id="IPR027417">
    <property type="entry name" value="P-loop_NTPase"/>
</dbReference>
<evidence type="ECO:0000256" key="8">
    <source>
        <dbReference type="SAM" id="MobiDB-lite"/>
    </source>
</evidence>
<dbReference type="CDD" id="cd01868">
    <property type="entry name" value="Rab11_like"/>
    <property type="match status" value="1"/>
</dbReference>
<evidence type="ECO:0000256" key="4">
    <source>
        <dbReference type="ARBA" id="ARBA00023136"/>
    </source>
</evidence>
<reference evidence="9 10" key="1">
    <citation type="submission" date="2023-10" db="EMBL/GenBank/DDBJ databases">
        <title>Chromosome-scale genome assembly provides insights into flower coloration mechanisms of Canna indica.</title>
        <authorList>
            <person name="Li C."/>
        </authorList>
    </citation>
    <scope>NUCLEOTIDE SEQUENCE [LARGE SCALE GENOMIC DNA]</scope>
    <source>
        <tissue evidence="9">Flower</tissue>
    </source>
</reference>
<dbReference type="Proteomes" id="UP001327560">
    <property type="component" value="Chromosome 3"/>
</dbReference>
<evidence type="ECO:0000313" key="9">
    <source>
        <dbReference type="EMBL" id="WOL01587.1"/>
    </source>
</evidence>
<gene>
    <name evidence="9" type="ORF">Cni_G10304</name>
</gene>
<dbReference type="EMBL" id="CP136892">
    <property type="protein sequence ID" value="WOL01587.1"/>
    <property type="molecule type" value="Genomic_DNA"/>
</dbReference>
<feature type="region of interest" description="Disordered" evidence="8">
    <location>
        <begin position="183"/>
        <end position="217"/>
    </location>
</feature>
<dbReference type="PROSITE" id="PS51419">
    <property type="entry name" value="RAB"/>
    <property type="match status" value="1"/>
</dbReference>
<keyword evidence="2" id="KW-0547">Nucleotide-binding</keyword>
<keyword evidence="4" id="KW-0472">Membrane</keyword>
<dbReference type="InterPro" id="IPR050209">
    <property type="entry name" value="Rab_GTPases_membrane_traffic"/>
</dbReference>
<keyword evidence="10" id="KW-1185">Reference proteome</keyword>
<dbReference type="Pfam" id="PF00071">
    <property type="entry name" value="Ras"/>
    <property type="match status" value="1"/>
</dbReference>
<keyword evidence="6" id="KW-0636">Prenylation</keyword>
<name>A0AAQ3K453_9LILI</name>
<dbReference type="SMART" id="SM00173">
    <property type="entry name" value="RAS"/>
    <property type="match status" value="1"/>
</dbReference>
<dbReference type="GO" id="GO:0005525">
    <property type="term" value="F:GTP binding"/>
    <property type="evidence" value="ECO:0007669"/>
    <property type="project" value="UniProtKB-KW"/>
</dbReference>
<dbReference type="AlphaFoldDB" id="A0AAQ3K453"/>
<keyword evidence="5" id="KW-0449">Lipoprotein</keyword>
<evidence type="ECO:0000256" key="2">
    <source>
        <dbReference type="ARBA" id="ARBA00022741"/>
    </source>
</evidence>
<dbReference type="Gene3D" id="3.40.50.300">
    <property type="entry name" value="P-loop containing nucleotide triphosphate hydrolases"/>
    <property type="match status" value="1"/>
</dbReference>
<dbReference type="SUPFAM" id="SSF52540">
    <property type="entry name" value="P-loop containing nucleoside triphosphate hydrolases"/>
    <property type="match status" value="1"/>
</dbReference>
<dbReference type="PRINTS" id="PR00449">
    <property type="entry name" value="RASTRNSFRMNG"/>
</dbReference>
<dbReference type="PROSITE" id="PS51420">
    <property type="entry name" value="RHO"/>
    <property type="match status" value="1"/>
</dbReference>
<dbReference type="PROSITE" id="PS51421">
    <property type="entry name" value="RAS"/>
    <property type="match status" value="1"/>
</dbReference>
<dbReference type="InterPro" id="IPR005225">
    <property type="entry name" value="Small_GTP-bd"/>
</dbReference>
<evidence type="ECO:0000256" key="7">
    <source>
        <dbReference type="ARBA" id="ARBA00037868"/>
    </source>
</evidence>
<evidence type="ECO:0000256" key="1">
    <source>
        <dbReference type="ARBA" id="ARBA00006270"/>
    </source>
</evidence>
<dbReference type="GO" id="GO:0003924">
    <property type="term" value="F:GTPase activity"/>
    <property type="evidence" value="ECO:0007669"/>
    <property type="project" value="InterPro"/>
</dbReference>
<comment type="subcellular location">
    <subcellularLocation>
        <location evidence="7">Endomembrane system</location>
        <topology evidence="7">Lipid-anchor</topology>
    </subcellularLocation>
</comment>
<dbReference type="SMART" id="SM00174">
    <property type="entry name" value="RHO"/>
    <property type="match status" value="1"/>
</dbReference>
<dbReference type="PANTHER" id="PTHR47979">
    <property type="entry name" value="DRAB11-RELATED"/>
    <property type="match status" value="1"/>
</dbReference>
<evidence type="ECO:0000313" key="10">
    <source>
        <dbReference type="Proteomes" id="UP001327560"/>
    </source>
</evidence>
<organism evidence="9 10">
    <name type="scientific">Canna indica</name>
    <name type="common">Indian-shot</name>
    <dbReference type="NCBI Taxonomy" id="4628"/>
    <lineage>
        <taxon>Eukaryota</taxon>
        <taxon>Viridiplantae</taxon>
        <taxon>Streptophyta</taxon>
        <taxon>Embryophyta</taxon>
        <taxon>Tracheophyta</taxon>
        <taxon>Spermatophyta</taxon>
        <taxon>Magnoliopsida</taxon>
        <taxon>Liliopsida</taxon>
        <taxon>Zingiberales</taxon>
        <taxon>Cannaceae</taxon>
        <taxon>Canna</taxon>
    </lineage>
</organism>
<evidence type="ECO:0000256" key="3">
    <source>
        <dbReference type="ARBA" id="ARBA00023134"/>
    </source>
</evidence>
<dbReference type="SMART" id="SM00176">
    <property type="entry name" value="RAN"/>
    <property type="match status" value="1"/>
</dbReference>
<evidence type="ECO:0000256" key="5">
    <source>
        <dbReference type="ARBA" id="ARBA00023288"/>
    </source>
</evidence>
<accession>A0AAQ3K453</accession>
<dbReference type="FunFam" id="3.40.50.300:FF:000067">
    <property type="entry name" value="ras-related protein RABA1f"/>
    <property type="match status" value="1"/>
</dbReference>
<comment type="similarity">
    <text evidence="1">Belongs to the small GTPase superfamily. Rab family.</text>
</comment>
<keyword evidence="3" id="KW-0342">GTP-binding</keyword>
<protein>
    <submittedName>
        <fullName evidence="9">Ras-related protein RABA2a</fullName>
    </submittedName>
</protein>
<dbReference type="InterPro" id="IPR001806">
    <property type="entry name" value="Small_GTPase"/>
</dbReference>
<dbReference type="GO" id="GO:0012505">
    <property type="term" value="C:endomembrane system"/>
    <property type="evidence" value="ECO:0007669"/>
    <property type="project" value="UniProtKB-SubCell"/>
</dbReference>
<sequence length="217" mass="24432">MTMRGDEEYDYLFKLVMIGDTGVGKTNILSRFTKDEFCLESKSTIGVEFSTCAFHIEEQIIKAQIWDTAGQERYRAITSAYYRGAHGAILVYDVTRPASFANISRWLKELREHVDSNTVLILIGNKIDLHNLRNVDSEEAQRFAKKEGLAYIETSALDSTNVEKAFDIIFAEIYRVVSKKNVSSKESESRSSAGTKRGKTIRVSASSSGRRKKCCST</sequence>
<dbReference type="NCBIfam" id="TIGR00231">
    <property type="entry name" value="small_GTP"/>
    <property type="match status" value="1"/>
</dbReference>